<dbReference type="RefSeq" id="WP_155359939.1">
    <property type="nucleotide sequence ID" value="NZ_BAAAHL010000007.1"/>
</dbReference>
<evidence type="ECO:0000313" key="3">
    <source>
        <dbReference type="Proteomes" id="UP000331127"/>
    </source>
</evidence>
<evidence type="ECO:0000256" key="1">
    <source>
        <dbReference type="SAM" id="MobiDB-lite"/>
    </source>
</evidence>
<organism evidence="2 3">
    <name type="scientific">Acrocarpospora macrocephala</name>
    <dbReference type="NCBI Taxonomy" id="150177"/>
    <lineage>
        <taxon>Bacteria</taxon>
        <taxon>Bacillati</taxon>
        <taxon>Actinomycetota</taxon>
        <taxon>Actinomycetes</taxon>
        <taxon>Streptosporangiales</taxon>
        <taxon>Streptosporangiaceae</taxon>
        <taxon>Acrocarpospora</taxon>
    </lineage>
</organism>
<reference evidence="2 3" key="1">
    <citation type="submission" date="2019-10" db="EMBL/GenBank/DDBJ databases">
        <title>Whole genome shotgun sequence of Acrocarpospora macrocephala NBRC 16266.</title>
        <authorList>
            <person name="Ichikawa N."/>
            <person name="Kimura A."/>
            <person name="Kitahashi Y."/>
            <person name="Komaki H."/>
            <person name="Oguchi A."/>
        </authorList>
    </citation>
    <scope>NUCLEOTIDE SEQUENCE [LARGE SCALE GENOMIC DNA]</scope>
    <source>
        <strain evidence="2 3">NBRC 16266</strain>
    </source>
</reference>
<comment type="caution">
    <text evidence="2">The sequence shown here is derived from an EMBL/GenBank/DDBJ whole genome shotgun (WGS) entry which is preliminary data.</text>
</comment>
<feature type="region of interest" description="Disordered" evidence="1">
    <location>
        <begin position="1"/>
        <end position="49"/>
    </location>
</feature>
<dbReference type="OrthoDB" id="3538665at2"/>
<gene>
    <name evidence="2" type="ORF">Amac_083800</name>
</gene>
<keyword evidence="3" id="KW-1185">Reference proteome</keyword>
<dbReference type="EMBL" id="BLAE01000064">
    <property type="protein sequence ID" value="GES14783.1"/>
    <property type="molecule type" value="Genomic_DNA"/>
</dbReference>
<dbReference type="AlphaFoldDB" id="A0A5M3X7E2"/>
<protein>
    <submittedName>
        <fullName evidence="2">Uncharacterized protein</fullName>
    </submittedName>
</protein>
<proteinExistence type="predicted"/>
<accession>A0A5M3X7E2</accession>
<feature type="compositionally biased region" description="Polar residues" evidence="1">
    <location>
        <begin position="24"/>
        <end position="40"/>
    </location>
</feature>
<dbReference type="Proteomes" id="UP000331127">
    <property type="component" value="Unassembled WGS sequence"/>
</dbReference>
<evidence type="ECO:0000313" key="2">
    <source>
        <dbReference type="EMBL" id="GES14783.1"/>
    </source>
</evidence>
<sequence>MHFYGTHSVDIDGGTGRYVPRSYLCSTEPRSGRNPASRTQKGVLMEIAR</sequence>
<name>A0A5M3X7E2_9ACTN</name>